<keyword evidence="3" id="KW-1185">Reference proteome</keyword>
<dbReference type="PATRIC" id="fig|1441095.3.peg.1749"/>
<evidence type="ECO:0000313" key="2">
    <source>
        <dbReference type="EMBL" id="ALC81540.1"/>
    </source>
</evidence>
<protein>
    <recommendedName>
        <fullName evidence="4">DUF2512 domain-containing protein</fullName>
    </recommendedName>
</protein>
<dbReference type="RefSeq" id="WP_053603298.1">
    <property type="nucleotide sequence ID" value="NZ_CP012600.1"/>
</dbReference>
<evidence type="ECO:0000256" key="1">
    <source>
        <dbReference type="SAM" id="Phobius"/>
    </source>
</evidence>
<dbReference type="EMBL" id="CP012600">
    <property type="protein sequence ID" value="ALC81540.1"/>
    <property type="molecule type" value="Genomic_DNA"/>
</dbReference>
<feature type="transmembrane region" description="Helical" evidence="1">
    <location>
        <begin position="32"/>
        <end position="52"/>
    </location>
</feature>
<evidence type="ECO:0008006" key="4">
    <source>
        <dbReference type="Google" id="ProtNLM"/>
    </source>
</evidence>
<organism evidence="2 3">
    <name type="scientific">Bacillus gobiensis</name>
    <dbReference type="NCBI Taxonomy" id="1441095"/>
    <lineage>
        <taxon>Bacteria</taxon>
        <taxon>Bacillati</taxon>
        <taxon>Bacillota</taxon>
        <taxon>Bacilli</taxon>
        <taxon>Bacillales</taxon>
        <taxon>Bacillaceae</taxon>
        <taxon>Bacillus</taxon>
    </lineage>
</organism>
<dbReference type="OrthoDB" id="2111682at2"/>
<evidence type="ECO:0000313" key="3">
    <source>
        <dbReference type="Proteomes" id="UP000067625"/>
    </source>
</evidence>
<keyword evidence="1" id="KW-0472">Membrane</keyword>
<feature type="transmembrane region" description="Helical" evidence="1">
    <location>
        <begin position="59"/>
        <end position="80"/>
    </location>
</feature>
<keyword evidence="1" id="KW-1133">Transmembrane helix</keyword>
<feature type="transmembrane region" description="Helical" evidence="1">
    <location>
        <begin position="86"/>
        <end position="105"/>
    </location>
</feature>
<accession>A0A0M4G8K9</accession>
<gene>
    <name evidence="2" type="ORF">AM592_07965</name>
</gene>
<reference evidence="3" key="1">
    <citation type="submission" date="2015-08" db="EMBL/GenBank/DDBJ databases">
        <title>Genome sequencing project for genomic taxonomy and phylogenomics of Bacillus-like bacteria.</title>
        <authorList>
            <person name="Liu B."/>
            <person name="Wang J."/>
            <person name="Zhu Y."/>
            <person name="Liu G."/>
            <person name="Chen Q."/>
            <person name="Chen Z."/>
            <person name="Lan J."/>
            <person name="Che J."/>
            <person name="Ge C."/>
            <person name="Shi H."/>
            <person name="Pan Z."/>
            <person name="Liu X."/>
        </authorList>
    </citation>
    <scope>NUCLEOTIDE SEQUENCE [LARGE SCALE GENOMIC DNA]</scope>
    <source>
        <strain evidence="3">FJAT-4402</strain>
    </source>
</reference>
<dbReference type="InterPro" id="IPR019649">
    <property type="entry name" value="DUF2512"/>
</dbReference>
<dbReference type="Proteomes" id="UP000067625">
    <property type="component" value="Chromosome"/>
</dbReference>
<proteinExistence type="predicted"/>
<reference evidence="2 3" key="2">
    <citation type="journal article" date="2016" name="Int. J. Syst. Evol. Microbiol.">
        <title>Bacillus gobiensis sp. nov., isolated from a soil sample.</title>
        <authorList>
            <person name="Liu B."/>
            <person name="Liu G.H."/>
            <person name="Cetin S."/>
            <person name="Schumann P."/>
            <person name="Pan Z.Z."/>
            <person name="Chen Q.Q."/>
        </authorList>
    </citation>
    <scope>NUCLEOTIDE SEQUENCE [LARGE SCALE GENOMIC DNA]</scope>
    <source>
        <strain evidence="2 3">FJAT-4402</strain>
    </source>
</reference>
<dbReference type="STRING" id="1441095.AM592_07965"/>
<dbReference type="AlphaFoldDB" id="A0A0M4G8K9"/>
<keyword evidence="1" id="KW-0812">Transmembrane</keyword>
<feature type="transmembrane region" description="Helical" evidence="1">
    <location>
        <begin position="7"/>
        <end position="26"/>
    </location>
</feature>
<dbReference type="Pfam" id="PF10710">
    <property type="entry name" value="DUF2512"/>
    <property type="match status" value="1"/>
</dbReference>
<name>A0A0M4G8K9_9BACI</name>
<sequence>MKYIWSFIIKLIATFALLFFILNMGFGISFQTVVFISLIMSIAGYLLGDLFILSKTNNILATLADFTLAFALTWITLDMFTDNPGAIFWGTVFAVSGLTMFEYFYHKFFAISVLNKHRIHEAKEPVINPAYTLQTEASEELDPEITEDGKNNRKK</sequence>